<feature type="transmembrane region" description="Helical" evidence="6">
    <location>
        <begin position="710"/>
        <end position="736"/>
    </location>
</feature>
<keyword evidence="2" id="KW-1003">Cell membrane</keyword>
<sequence>MFRNYFKTAWRNIVRTVGYSILNVAGLAIGMAVALLIGLWIYDQYSFDKFLPEYQSVYRVQRNFDSNGDTLTFQTTSLKLADALRTQIPEIEYVAESDWTSGHGLVVDNKKLYLNGAIAGTDFFKILQYPFLEGNANTAFRDAYSIVLTQSLAKSLFGSEDALNKTVRFDNAHDLKVTGIIKDIPANATFSFNYVVPSAYVYATNPSVKKDGLSSFGNNNLQIFVKLKSGIPYAQVAPKIRNIEHTEKGNINAMSSYVTLQPMERWHLYSNYVNGKDTAGFLEYVKIFSIIGLLVLIIACINFINLTTARSEKRAKEVGIRKAIGSQRKDLVLQFLMEAFLLTTIAFVFAVLFAWLSLPAFNTLTKSHIIMPFNNSYFWMVMIGCLVATALLAGSRPAFYLSSFNPVKVLKGAIQAGRSSLSRKVLVVIQFSCSIALIISTVIIYQQIQYAKNRPTGYSLNRLLATNINDDLYKNFTALKNELIAKGIVSSITTATSPATDVWWHSDVDQWSGKNAGETVEMGTILVSEDYFKTVGMSMREGRDFSNAYDSTSVIFNEAAIKRLRLKNPVGQKITWQDKQYTIAGVVKDALMLSPFKAADPTMFYCLPNPQGILLYRLSPQITTQDAVAQLTAIFNKYDPAYPYTYAFSDENYASKFNLEVLIGKIAGLFAALAIFISCLGLFGLAAYVAEQRTKEIGIRKVLGASVQQIWLLLSTDFIVLVLISCLIAVPISFYFLHSWLQNYDYRINIGVGVFVLGGLMALLITIVTISFQAIKAALANPVKSLRTE</sequence>
<dbReference type="RefSeq" id="WP_137261952.1">
    <property type="nucleotide sequence ID" value="NZ_SZQL01000008.1"/>
</dbReference>
<evidence type="ECO:0000313" key="9">
    <source>
        <dbReference type="EMBL" id="TKK68273.1"/>
    </source>
</evidence>
<feature type="transmembrane region" description="Helical" evidence="6">
    <location>
        <begin position="21"/>
        <end position="42"/>
    </location>
</feature>
<dbReference type="Pfam" id="PF12704">
    <property type="entry name" value="MacB_PCD"/>
    <property type="match status" value="2"/>
</dbReference>
<feature type="transmembrane region" description="Helical" evidence="6">
    <location>
        <begin position="425"/>
        <end position="445"/>
    </location>
</feature>
<dbReference type="InterPro" id="IPR050250">
    <property type="entry name" value="Macrolide_Exporter_MacB"/>
</dbReference>
<proteinExistence type="predicted"/>
<feature type="transmembrane region" description="Helical" evidence="6">
    <location>
        <begin position="666"/>
        <end position="689"/>
    </location>
</feature>
<feature type="transmembrane region" description="Helical" evidence="6">
    <location>
        <begin position="287"/>
        <end position="306"/>
    </location>
</feature>
<dbReference type="PANTHER" id="PTHR30572:SF18">
    <property type="entry name" value="ABC-TYPE MACROLIDE FAMILY EXPORT SYSTEM PERMEASE COMPONENT 2"/>
    <property type="match status" value="1"/>
</dbReference>
<evidence type="ECO:0000259" key="7">
    <source>
        <dbReference type="Pfam" id="PF02687"/>
    </source>
</evidence>
<evidence type="ECO:0000259" key="8">
    <source>
        <dbReference type="Pfam" id="PF12704"/>
    </source>
</evidence>
<evidence type="ECO:0000256" key="1">
    <source>
        <dbReference type="ARBA" id="ARBA00004651"/>
    </source>
</evidence>
<dbReference type="InterPro" id="IPR003838">
    <property type="entry name" value="ABC3_permease_C"/>
</dbReference>
<dbReference type="EMBL" id="SZQL01000008">
    <property type="protein sequence ID" value="TKK68273.1"/>
    <property type="molecule type" value="Genomic_DNA"/>
</dbReference>
<feature type="transmembrane region" description="Helical" evidence="6">
    <location>
        <begin position="748"/>
        <end position="772"/>
    </location>
</feature>
<organism evidence="9 10">
    <name type="scientific">Ilyomonas limi</name>
    <dbReference type="NCBI Taxonomy" id="2575867"/>
    <lineage>
        <taxon>Bacteria</taxon>
        <taxon>Pseudomonadati</taxon>
        <taxon>Bacteroidota</taxon>
        <taxon>Chitinophagia</taxon>
        <taxon>Chitinophagales</taxon>
        <taxon>Chitinophagaceae</taxon>
        <taxon>Ilyomonas</taxon>
    </lineage>
</organism>
<accession>A0A4V5UU97</accession>
<evidence type="ECO:0000256" key="4">
    <source>
        <dbReference type="ARBA" id="ARBA00022989"/>
    </source>
</evidence>
<evidence type="ECO:0000256" key="5">
    <source>
        <dbReference type="ARBA" id="ARBA00023136"/>
    </source>
</evidence>
<dbReference type="Pfam" id="PF02687">
    <property type="entry name" value="FtsX"/>
    <property type="match status" value="2"/>
</dbReference>
<reference evidence="9 10" key="1">
    <citation type="submission" date="2019-05" db="EMBL/GenBank/DDBJ databases">
        <title>Panacibacter sp. strain 17mud1-8 Genome sequencing and assembly.</title>
        <authorList>
            <person name="Chhetri G."/>
        </authorList>
    </citation>
    <scope>NUCLEOTIDE SEQUENCE [LARGE SCALE GENOMIC DNA]</scope>
    <source>
        <strain evidence="9 10">17mud1-8</strain>
    </source>
</reference>
<gene>
    <name evidence="9" type="ORF">FC093_11600</name>
</gene>
<keyword evidence="3 6" id="KW-0812">Transmembrane</keyword>
<feature type="transmembrane region" description="Helical" evidence="6">
    <location>
        <begin position="376"/>
        <end position="394"/>
    </location>
</feature>
<dbReference type="OrthoDB" id="5933722at2"/>
<keyword evidence="5 6" id="KW-0472">Membrane</keyword>
<feature type="domain" description="ABC3 transporter permease C-terminal" evidence="7">
    <location>
        <begin position="290"/>
        <end position="393"/>
    </location>
</feature>
<keyword evidence="4 6" id="KW-1133">Transmembrane helix</keyword>
<name>A0A4V5UU97_9BACT</name>
<feature type="domain" description="ABC3 transporter permease C-terminal" evidence="7">
    <location>
        <begin position="669"/>
        <end position="778"/>
    </location>
</feature>
<evidence type="ECO:0000313" key="10">
    <source>
        <dbReference type="Proteomes" id="UP000305848"/>
    </source>
</evidence>
<feature type="transmembrane region" description="Helical" evidence="6">
    <location>
        <begin position="331"/>
        <end position="356"/>
    </location>
</feature>
<dbReference type="AlphaFoldDB" id="A0A4V5UU97"/>
<evidence type="ECO:0000256" key="6">
    <source>
        <dbReference type="SAM" id="Phobius"/>
    </source>
</evidence>
<feature type="domain" description="MacB-like periplasmic core" evidence="8">
    <location>
        <begin position="435"/>
        <end position="633"/>
    </location>
</feature>
<dbReference type="GO" id="GO:0005886">
    <property type="term" value="C:plasma membrane"/>
    <property type="evidence" value="ECO:0007669"/>
    <property type="project" value="UniProtKB-SubCell"/>
</dbReference>
<comment type="caution">
    <text evidence="9">The sequence shown here is derived from an EMBL/GenBank/DDBJ whole genome shotgun (WGS) entry which is preliminary data.</text>
</comment>
<dbReference type="InterPro" id="IPR025857">
    <property type="entry name" value="MacB_PCD"/>
</dbReference>
<feature type="domain" description="MacB-like periplasmic core" evidence="8">
    <location>
        <begin position="20"/>
        <end position="242"/>
    </location>
</feature>
<evidence type="ECO:0000256" key="3">
    <source>
        <dbReference type="ARBA" id="ARBA00022692"/>
    </source>
</evidence>
<dbReference type="GO" id="GO:0022857">
    <property type="term" value="F:transmembrane transporter activity"/>
    <property type="evidence" value="ECO:0007669"/>
    <property type="project" value="TreeGrafter"/>
</dbReference>
<protein>
    <submittedName>
        <fullName evidence="9">FtsX-like permease family protein</fullName>
    </submittedName>
</protein>
<evidence type="ECO:0000256" key="2">
    <source>
        <dbReference type="ARBA" id="ARBA00022475"/>
    </source>
</evidence>
<dbReference type="PANTHER" id="PTHR30572">
    <property type="entry name" value="MEMBRANE COMPONENT OF TRANSPORTER-RELATED"/>
    <property type="match status" value="1"/>
</dbReference>
<dbReference type="Proteomes" id="UP000305848">
    <property type="component" value="Unassembled WGS sequence"/>
</dbReference>
<comment type="subcellular location">
    <subcellularLocation>
        <location evidence="1">Cell membrane</location>
        <topology evidence="1">Multi-pass membrane protein</topology>
    </subcellularLocation>
</comment>
<keyword evidence="10" id="KW-1185">Reference proteome</keyword>